<dbReference type="OrthoDB" id="6064711at2"/>
<organism evidence="2 3">
    <name type="scientific">Mycobacterium aquaticum</name>
    <dbReference type="NCBI Taxonomy" id="1927124"/>
    <lineage>
        <taxon>Bacteria</taxon>
        <taxon>Bacillati</taxon>
        <taxon>Actinomycetota</taxon>
        <taxon>Actinomycetes</taxon>
        <taxon>Mycobacteriales</taxon>
        <taxon>Mycobacteriaceae</taxon>
        <taxon>Mycobacterium</taxon>
    </lineage>
</organism>
<evidence type="ECO:0000313" key="3">
    <source>
        <dbReference type="Proteomes" id="UP000192448"/>
    </source>
</evidence>
<feature type="domain" description="Methyltransferase type 11" evidence="1">
    <location>
        <begin position="14"/>
        <end position="105"/>
    </location>
</feature>
<evidence type="ECO:0000313" key="2">
    <source>
        <dbReference type="EMBL" id="ORA34880.1"/>
    </source>
</evidence>
<protein>
    <submittedName>
        <fullName evidence="2">SAM-dependent methyltransferase</fullName>
    </submittedName>
</protein>
<dbReference type="SUPFAM" id="SSF53335">
    <property type="entry name" value="S-adenosyl-L-methionine-dependent methyltransferases"/>
    <property type="match status" value="1"/>
</dbReference>
<proteinExistence type="predicted"/>
<dbReference type="Pfam" id="PF08241">
    <property type="entry name" value="Methyltransf_11"/>
    <property type="match status" value="1"/>
</dbReference>
<name>A0A1X0AXW2_9MYCO</name>
<dbReference type="PANTHER" id="PTHR43591">
    <property type="entry name" value="METHYLTRANSFERASE"/>
    <property type="match status" value="1"/>
</dbReference>
<gene>
    <name evidence="2" type="ORF">BST13_15700</name>
</gene>
<accession>A0A1X0AXW2</accession>
<dbReference type="Proteomes" id="UP000192448">
    <property type="component" value="Unassembled WGS sequence"/>
</dbReference>
<dbReference type="InterPro" id="IPR013216">
    <property type="entry name" value="Methyltransf_11"/>
</dbReference>
<keyword evidence="3" id="KW-1185">Reference proteome</keyword>
<evidence type="ECO:0000259" key="1">
    <source>
        <dbReference type="Pfam" id="PF08241"/>
    </source>
</evidence>
<dbReference type="CDD" id="cd02440">
    <property type="entry name" value="AdoMet_MTases"/>
    <property type="match status" value="1"/>
</dbReference>
<dbReference type="PANTHER" id="PTHR43591:SF97">
    <property type="entry name" value="CLASS I SAM-DEPENDENT METHYLTRANSFERASE"/>
    <property type="match status" value="1"/>
</dbReference>
<dbReference type="STRING" id="1927124.BST13_15700"/>
<dbReference type="GO" id="GO:0008757">
    <property type="term" value="F:S-adenosylmethionine-dependent methyltransferase activity"/>
    <property type="evidence" value="ECO:0007669"/>
    <property type="project" value="InterPro"/>
</dbReference>
<keyword evidence="2" id="KW-0489">Methyltransferase</keyword>
<keyword evidence="2" id="KW-0808">Transferase</keyword>
<dbReference type="GO" id="GO:0032259">
    <property type="term" value="P:methylation"/>
    <property type="evidence" value="ECO:0007669"/>
    <property type="project" value="UniProtKB-KW"/>
</dbReference>
<dbReference type="EMBL" id="MVHF01000014">
    <property type="protein sequence ID" value="ORA34880.1"/>
    <property type="molecule type" value="Genomic_DNA"/>
</dbReference>
<dbReference type="AlphaFoldDB" id="A0A1X0AXW2"/>
<comment type="caution">
    <text evidence="2">The sequence shown here is derived from an EMBL/GenBank/DDBJ whole genome shotgun (WGS) entry which is preliminary data.</text>
</comment>
<reference evidence="2 3" key="1">
    <citation type="submission" date="2017-02" db="EMBL/GenBank/DDBJ databases">
        <title>The new phylogeny of genus Mycobacterium.</title>
        <authorList>
            <person name="Tortoli E."/>
            <person name="Trovato A."/>
            <person name="Cirillo D.M."/>
        </authorList>
    </citation>
    <scope>NUCLEOTIDE SEQUENCE [LARGE SCALE GENOMIC DNA]</scope>
    <source>
        <strain evidence="2 3">RW6</strain>
    </source>
</reference>
<dbReference type="InterPro" id="IPR029063">
    <property type="entry name" value="SAM-dependent_MTases_sf"/>
</dbReference>
<sequence length="183" mass="19739">MVLSAAPPGARTALDVGTGDGLLAARLRATIPDVTGIDSDAEVIGRARDNDAGVNWVVGDVMTFPLPEDHYDLVAAVATLHHLPDLAGGLARLADLTAPGGTLVVIGCARSSTVTDYAMEAVGAVQHRFYSRTRGYWQHSAPVVMEFPHTYGQVRKIAAAALPGMQWRRLPLWRYAITWRKPR</sequence>
<dbReference type="Gene3D" id="3.40.50.150">
    <property type="entry name" value="Vaccinia Virus protein VP39"/>
    <property type="match status" value="1"/>
</dbReference>